<name>A0A1D1Z5Q2_9ARAE</name>
<dbReference type="PANTHER" id="PTHR47994:SF5">
    <property type="entry name" value="F14D16.11-RELATED"/>
    <property type="match status" value="1"/>
</dbReference>
<reference evidence="1" key="1">
    <citation type="submission" date="2015-07" db="EMBL/GenBank/DDBJ databases">
        <title>Transcriptome Assembly of Anthurium amnicola.</title>
        <authorList>
            <person name="Suzuki J."/>
        </authorList>
    </citation>
    <scope>NUCLEOTIDE SEQUENCE</scope>
</reference>
<protein>
    <submittedName>
        <fullName evidence="1">Myb-related protein 308</fullName>
    </submittedName>
</protein>
<dbReference type="PANTHER" id="PTHR47994">
    <property type="entry name" value="F14D16.11-RELATED"/>
    <property type="match status" value="1"/>
</dbReference>
<gene>
    <name evidence="1" type="primary">MYB308_6</name>
    <name evidence="1" type="ORF">g.89850</name>
</gene>
<proteinExistence type="predicted"/>
<organism evidence="1">
    <name type="scientific">Anthurium amnicola</name>
    <dbReference type="NCBI Taxonomy" id="1678845"/>
    <lineage>
        <taxon>Eukaryota</taxon>
        <taxon>Viridiplantae</taxon>
        <taxon>Streptophyta</taxon>
        <taxon>Embryophyta</taxon>
        <taxon>Tracheophyta</taxon>
        <taxon>Spermatophyta</taxon>
        <taxon>Magnoliopsida</taxon>
        <taxon>Liliopsida</taxon>
        <taxon>Araceae</taxon>
        <taxon>Pothoideae</taxon>
        <taxon>Potheae</taxon>
        <taxon>Anthurium</taxon>
    </lineage>
</organism>
<dbReference type="InterPro" id="IPR015495">
    <property type="entry name" value="Myb_TF_plants"/>
</dbReference>
<dbReference type="AlphaFoldDB" id="A0A1D1Z5Q2"/>
<evidence type="ECO:0000313" key="1">
    <source>
        <dbReference type="EMBL" id="JAT62227.1"/>
    </source>
</evidence>
<sequence>NYWNTHIRRKLLSKGIDPATHRPIHDPLPNITTSLAKEEDKPSTVGLPSSLYAMEREQRCPGELNLDLSISPPFEQIQQQQQQQQRRRQKYSLDAHKGERRLCFSCILGLQRSKECRCHDLLSLTTGLLDYRGLEMEP</sequence>
<dbReference type="EMBL" id="GDJX01005709">
    <property type="protein sequence ID" value="JAT62227.1"/>
    <property type="molecule type" value="Transcribed_RNA"/>
</dbReference>
<accession>A0A1D1Z5Q2</accession>
<feature type="non-terminal residue" evidence="1">
    <location>
        <position position="1"/>
    </location>
</feature>